<evidence type="ECO:0000256" key="2">
    <source>
        <dbReference type="ARBA" id="ARBA00022692"/>
    </source>
</evidence>
<evidence type="ECO:0000259" key="9">
    <source>
        <dbReference type="PROSITE" id="PS50893"/>
    </source>
</evidence>
<keyword evidence="2 8" id="KW-0812">Transmembrane</keyword>
<keyword evidence="3" id="KW-0547">Nucleotide-binding</keyword>
<feature type="transmembrane region" description="Helical" evidence="8">
    <location>
        <begin position="435"/>
        <end position="456"/>
    </location>
</feature>
<feature type="transmembrane region" description="Helical" evidence="8">
    <location>
        <begin position="1183"/>
        <end position="1206"/>
    </location>
</feature>
<dbReference type="InterPro" id="IPR026082">
    <property type="entry name" value="ABCA"/>
</dbReference>
<dbReference type="SMART" id="SM00382">
    <property type="entry name" value="AAA"/>
    <property type="match status" value="2"/>
</dbReference>
<name>A0AAQ4FP93_AMBAM</name>
<evidence type="ECO:0000256" key="5">
    <source>
        <dbReference type="ARBA" id="ARBA00022989"/>
    </source>
</evidence>
<organism evidence="10 11">
    <name type="scientific">Amblyomma americanum</name>
    <name type="common">Lone star tick</name>
    <dbReference type="NCBI Taxonomy" id="6943"/>
    <lineage>
        <taxon>Eukaryota</taxon>
        <taxon>Metazoa</taxon>
        <taxon>Ecdysozoa</taxon>
        <taxon>Arthropoda</taxon>
        <taxon>Chelicerata</taxon>
        <taxon>Arachnida</taxon>
        <taxon>Acari</taxon>
        <taxon>Parasitiformes</taxon>
        <taxon>Ixodida</taxon>
        <taxon>Ixodoidea</taxon>
        <taxon>Ixodidae</taxon>
        <taxon>Amblyomminae</taxon>
        <taxon>Amblyomma</taxon>
    </lineage>
</organism>
<keyword evidence="4" id="KW-0067">ATP-binding</keyword>
<comment type="subcellular location">
    <subcellularLocation>
        <location evidence="1">Membrane</location>
        <topology evidence="1">Multi-pass membrane protein</topology>
    </subcellularLocation>
</comment>
<feature type="transmembrane region" description="Helical" evidence="8">
    <location>
        <begin position="1135"/>
        <end position="1153"/>
    </location>
</feature>
<dbReference type="PROSITE" id="PS50893">
    <property type="entry name" value="ABC_TRANSPORTER_2"/>
    <property type="match status" value="2"/>
</dbReference>
<keyword evidence="5 8" id="KW-1133">Transmembrane helix</keyword>
<evidence type="ECO:0000313" key="10">
    <source>
        <dbReference type="EMBL" id="KAK8788535.1"/>
    </source>
</evidence>
<feature type="transmembrane region" description="Helical" evidence="8">
    <location>
        <begin position="326"/>
        <end position="347"/>
    </location>
</feature>
<dbReference type="SUPFAM" id="SSF52540">
    <property type="entry name" value="P-loop containing nucleoside triphosphate hydrolases"/>
    <property type="match status" value="2"/>
</dbReference>
<protein>
    <recommendedName>
        <fullName evidence="9">ABC transporter domain-containing protein</fullName>
    </recommendedName>
</protein>
<feature type="transmembrane region" description="Helical" evidence="8">
    <location>
        <begin position="282"/>
        <end position="306"/>
    </location>
</feature>
<dbReference type="GO" id="GO:0005524">
    <property type="term" value="F:ATP binding"/>
    <property type="evidence" value="ECO:0007669"/>
    <property type="project" value="UniProtKB-KW"/>
</dbReference>
<dbReference type="InterPro" id="IPR013525">
    <property type="entry name" value="ABC2_TM"/>
</dbReference>
<dbReference type="PANTHER" id="PTHR19229">
    <property type="entry name" value="ATP-BINDING CASSETTE TRANSPORTER SUBFAMILY A ABCA"/>
    <property type="match status" value="1"/>
</dbReference>
<accession>A0AAQ4FP93</accession>
<dbReference type="Pfam" id="PF12698">
    <property type="entry name" value="ABC2_membrane_3"/>
    <property type="match status" value="2"/>
</dbReference>
<sequence length="1731" mass="192215">MVRRLVLLLWKDVYIRRFWRHLPATIAQTVFALLVIYSLNIDISDEAELQAGDAHSSGTKRPVTTTQRPRHPEQPPKHSAHAQRAQPGGFRPTEKPKPKPRRPRVATAMPVMSFPPQHPLESWQSGPGANVERLCFVTATPVLATVAKQAAKILNISEVRVNGVQFDVNVHYRRFLVMPGALNLRTFGETNYLLPIQYAVDTAYLEAIITASWQCCFAQVELQRFPYPSLYPEDFGTTYARVVIRFAIAFWLPFTLFVVQIVDERVSGMRELMRAYGVGDTLYWLSHYLSLLTTVALMGAFSLVVLYGALGDSSGNRFIAATNPALVYLVILCFGSALAVHAMFLSLMFDSTRLAGLLSSVHWFLSLMLPYVFLQNPYGFGYYLTPRLSKLLTSVLPGMFLHWCWMVIERLERFRYGGGLDNFASVELTPDNVTIAQLIIVSTTSSLVIMFFTWYIDNVTTCNGTKVARSYTFLFEGPYWSPPSNKDTPPAAVNIKCKNYEAEPENAVPIVSVNGVSKRYGNYAILNDISLNIFNKQITVLLAPPETGKTTVMKLIAGSLEPDEGFITVGPFDVTENADEARRLISYSPSDTVLFGDLTVEEHLTFFGTAKGIPMPKVRRDVSRIIRDTGLVRYRSWRVDDLTEARQRLLSAAIAVMPYADVQLILLDEPTRNMDPRSRRDLWEVLFKVRRYRGVFLTTSDFAEAEALADRIAVLHRAELLCVGTPEYIKSQFGMGYLLQLQKDPKYKAAAVEALIRKHAPLAEKTEDNATSVVFHLTGSSEALSSLVRDVLMALEKSKTSNGVARIGITVTALEDVLQGISERRSTPAGSREASILELAKAGPVRSAAALSIVAGGNASPGRGQGGGEGALRVLRDRSRDEPNLMSTLNGLIHKRLLDWTRLMALRSTRWLLPTALLLLGGYCESTLLADIPSVRTALVYDVSSVVGESAVGFCGATPRGKLGEFLVHQACPLMEAGSVRLQNIDVTDVKSQLLAVANDDIGDYVFHYQMGVVSEVPEPRFTLWFNGQNPHAAILALNLLHNALLRNLTGDPEAFIRITNTPDNFEGVETVDTLLSFFREFDLSRARRDSAGYVVHAVLVRVLCAVFVPTALCYHAAHFAVPVLDERMSGAKHLQLMTGLLGAVYWLGHLLFDACLGAAHAAAFTLAVTFFRAFLSWPYVFAIYLIFVMYGLLSASLAYVASFWFDNAAKAFYTMATAYIFGGVIGALVATAADLLVFSASPPALQVWIEILMTVPIRWLPTYIVTRGLTKLILLRKESLICEEGGLLLKRYCQDNFLQFMQSLESCCPQHVGPYPMREHGSMEQPLSMGLYSGFFEVSALFLEACICFAAASFLDSTLLQRLWSRSQKSDTTSGYWYPQFESEIDADVRNEAKLVDDICQQRNFGQQALVVRGLSKAYGNVQPRVAVDGVSFAVRRGECFGLVGVLGTGKSSLLGMLGGELFPTSGDAYLRNGLSLTRQYRQWMQGVGYVPYGSGLLEPLTGRETICVFAVLRGIQDVPRTTACLLRLVELDEPDAPVSSYGAGAKTQLSLALALMALPKLYLLDLPELDAPSRAVVRRVLELLRPTSSVVLACEHLHHFEGVCDRIAILVAGRIECIGSVKELREKYCRGITITVYTFPDRKYDLDHQRVIAIDMMDNFPTCELVRCYEGLLEFHIPEPPPGGFCEVFDRLIAMKRRHKFHLFYVSDTTMDQIFASLGRKHAGMQARE</sequence>
<comment type="caution">
    <text evidence="10">The sequence shown here is derived from an EMBL/GenBank/DDBJ whole genome shotgun (WGS) entry which is preliminary data.</text>
</comment>
<keyword evidence="11" id="KW-1185">Reference proteome</keyword>
<proteinExistence type="predicted"/>
<evidence type="ECO:0000313" key="11">
    <source>
        <dbReference type="Proteomes" id="UP001321473"/>
    </source>
</evidence>
<evidence type="ECO:0000256" key="4">
    <source>
        <dbReference type="ARBA" id="ARBA00022840"/>
    </source>
</evidence>
<dbReference type="Gene3D" id="3.40.50.300">
    <property type="entry name" value="P-loop containing nucleotide triphosphate hydrolases"/>
    <property type="match status" value="2"/>
</dbReference>
<reference evidence="10 11" key="1">
    <citation type="journal article" date="2023" name="Arcadia Sci">
        <title>De novo assembly of a long-read Amblyomma americanum tick genome.</title>
        <authorList>
            <person name="Chou S."/>
            <person name="Poskanzer K.E."/>
            <person name="Rollins M."/>
            <person name="Thuy-Boun P.S."/>
        </authorList>
    </citation>
    <scope>NUCLEOTIDE SEQUENCE [LARGE SCALE GENOMIC DNA]</scope>
    <source>
        <strain evidence="10">F_SG_1</strain>
        <tissue evidence="10">Salivary glands</tissue>
    </source>
</reference>
<feature type="transmembrane region" description="Helical" evidence="8">
    <location>
        <begin position="242"/>
        <end position="262"/>
    </location>
</feature>
<dbReference type="EMBL" id="JARKHS020000652">
    <property type="protein sequence ID" value="KAK8788535.1"/>
    <property type="molecule type" value="Genomic_DNA"/>
</dbReference>
<evidence type="ECO:0000256" key="8">
    <source>
        <dbReference type="SAM" id="Phobius"/>
    </source>
</evidence>
<dbReference type="Proteomes" id="UP001321473">
    <property type="component" value="Unassembled WGS sequence"/>
</dbReference>
<evidence type="ECO:0000256" key="1">
    <source>
        <dbReference type="ARBA" id="ARBA00004141"/>
    </source>
</evidence>
<dbReference type="Pfam" id="PF00005">
    <property type="entry name" value="ABC_tran"/>
    <property type="match status" value="2"/>
</dbReference>
<evidence type="ECO:0000256" key="7">
    <source>
        <dbReference type="SAM" id="MobiDB-lite"/>
    </source>
</evidence>
<evidence type="ECO:0000256" key="3">
    <source>
        <dbReference type="ARBA" id="ARBA00022741"/>
    </source>
</evidence>
<feature type="domain" description="ABC transporter" evidence="9">
    <location>
        <begin position="511"/>
        <end position="742"/>
    </location>
</feature>
<feature type="transmembrane region" description="Helical" evidence="8">
    <location>
        <begin position="1159"/>
        <end position="1176"/>
    </location>
</feature>
<dbReference type="InterPro" id="IPR003439">
    <property type="entry name" value="ABC_transporter-like_ATP-bd"/>
</dbReference>
<dbReference type="PANTHER" id="PTHR19229:SF250">
    <property type="entry name" value="ABC TRANSPORTER DOMAIN-CONTAINING PROTEIN-RELATED"/>
    <property type="match status" value="1"/>
</dbReference>
<feature type="compositionally biased region" description="Polar residues" evidence="7">
    <location>
        <begin position="56"/>
        <end position="67"/>
    </location>
</feature>
<gene>
    <name evidence="10" type="ORF">V5799_021690</name>
</gene>
<feature type="domain" description="ABC transporter" evidence="9">
    <location>
        <begin position="1411"/>
        <end position="1639"/>
    </location>
</feature>
<feature type="transmembrane region" description="Helical" evidence="8">
    <location>
        <begin position="1094"/>
        <end position="1115"/>
    </location>
</feature>
<dbReference type="CDD" id="cd03263">
    <property type="entry name" value="ABC_subfamily_A"/>
    <property type="match status" value="1"/>
</dbReference>
<feature type="region of interest" description="Disordered" evidence="7">
    <location>
        <begin position="51"/>
        <end position="104"/>
    </location>
</feature>
<feature type="transmembrane region" description="Helical" evidence="8">
    <location>
        <begin position="1212"/>
        <end position="1239"/>
    </location>
</feature>
<keyword evidence="6 8" id="KW-0472">Membrane</keyword>
<dbReference type="GO" id="GO:0140359">
    <property type="term" value="F:ABC-type transporter activity"/>
    <property type="evidence" value="ECO:0007669"/>
    <property type="project" value="InterPro"/>
</dbReference>
<dbReference type="GO" id="GO:0016887">
    <property type="term" value="F:ATP hydrolysis activity"/>
    <property type="evidence" value="ECO:0007669"/>
    <property type="project" value="InterPro"/>
</dbReference>
<feature type="transmembrane region" description="Helical" evidence="8">
    <location>
        <begin position="354"/>
        <end position="373"/>
    </location>
</feature>
<dbReference type="GO" id="GO:0016020">
    <property type="term" value="C:membrane"/>
    <property type="evidence" value="ECO:0007669"/>
    <property type="project" value="UniProtKB-SubCell"/>
</dbReference>
<dbReference type="GO" id="GO:0005319">
    <property type="term" value="F:lipid transporter activity"/>
    <property type="evidence" value="ECO:0007669"/>
    <property type="project" value="TreeGrafter"/>
</dbReference>
<dbReference type="InterPro" id="IPR027417">
    <property type="entry name" value="P-loop_NTPase"/>
</dbReference>
<evidence type="ECO:0000256" key="6">
    <source>
        <dbReference type="ARBA" id="ARBA00023136"/>
    </source>
</evidence>
<dbReference type="InterPro" id="IPR003593">
    <property type="entry name" value="AAA+_ATPase"/>
</dbReference>